<dbReference type="InterPro" id="IPR052509">
    <property type="entry name" value="Metal_resp_DNA-bind_regulator"/>
</dbReference>
<dbReference type="InterPro" id="IPR005149">
    <property type="entry name" value="Tscrpt_reg_PadR_N"/>
</dbReference>
<dbReference type="SUPFAM" id="SSF46785">
    <property type="entry name" value="Winged helix' DNA-binding domain"/>
    <property type="match status" value="1"/>
</dbReference>
<sequence>MSATRLLVLGVVRMFGRAHGYQVRRELLSWSADKWANVQPGSIYHALKKMTAEDLLEKIDVEPGDGGPDRVAYRLSPAGEQEFQVLLSKGLSDPGASNAELCAAISLMPALPRRNVISLLRQNLIHFEAEERRSQLGLEDETWNKPPHVSELFRLWGGIARASREWLTGLITRLEAGEYVMADDPGSAFGSPAPE</sequence>
<evidence type="ECO:0000313" key="2">
    <source>
        <dbReference type="EMBL" id="MFD2466346.1"/>
    </source>
</evidence>
<dbReference type="RefSeq" id="WP_378300169.1">
    <property type="nucleotide sequence ID" value="NZ_JBHUKS010000003.1"/>
</dbReference>
<protein>
    <submittedName>
        <fullName evidence="2">PadR family transcriptional regulator</fullName>
    </submittedName>
</protein>
<evidence type="ECO:0000313" key="3">
    <source>
        <dbReference type="Proteomes" id="UP001597483"/>
    </source>
</evidence>
<comment type="caution">
    <text evidence="2">The sequence shown here is derived from an EMBL/GenBank/DDBJ whole genome shotgun (WGS) entry which is preliminary data.</text>
</comment>
<name>A0ABW5GZE4_9PSEU</name>
<proteinExistence type="predicted"/>
<evidence type="ECO:0000259" key="1">
    <source>
        <dbReference type="Pfam" id="PF03551"/>
    </source>
</evidence>
<keyword evidence="3" id="KW-1185">Reference proteome</keyword>
<dbReference type="Pfam" id="PF03551">
    <property type="entry name" value="PadR"/>
    <property type="match status" value="1"/>
</dbReference>
<reference evidence="3" key="1">
    <citation type="journal article" date="2019" name="Int. J. Syst. Evol. Microbiol.">
        <title>The Global Catalogue of Microorganisms (GCM) 10K type strain sequencing project: providing services to taxonomists for standard genome sequencing and annotation.</title>
        <authorList>
            <consortium name="The Broad Institute Genomics Platform"/>
            <consortium name="The Broad Institute Genome Sequencing Center for Infectious Disease"/>
            <person name="Wu L."/>
            <person name="Ma J."/>
        </authorList>
    </citation>
    <scope>NUCLEOTIDE SEQUENCE [LARGE SCALE GENOMIC DNA]</scope>
    <source>
        <strain evidence="3">CGMCC 4.7641</strain>
    </source>
</reference>
<dbReference type="InterPro" id="IPR036390">
    <property type="entry name" value="WH_DNA-bd_sf"/>
</dbReference>
<gene>
    <name evidence="2" type="ORF">ACFSVL_03015</name>
</gene>
<dbReference type="EMBL" id="JBHUKS010000003">
    <property type="protein sequence ID" value="MFD2466346.1"/>
    <property type="molecule type" value="Genomic_DNA"/>
</dbReference>
<feature type="domain" description="Transcription regulator PadR N-terminal" evidence="1">
    <location>
        <begin position="8"/>
        <end position="84"/>
    </location>
</feature>
<organism evidence="2 3">
    <name type="scientific">Amycolatopsis silviterrae</name>
    <dbReference type="NCBI Taxonomy" id="1656914"/>
    <lineage>
        <taxon>Bacteria</taxon>
        <taxon>Bacillati</taxon>
        <taxon>Actinomycetota</taxon>
        <taxon>Actinomycetes</taxon>
        <taxon>Pseudonocardiales</taxon>
        <taxon>Pseudonocardiaceae</taxon>
        <taxon>Amycolatopsis</taxon>
    </lineage>
</organism>
<dbReference type="PANTHER" id="PTHR33169">
    <property type="entry name" value="PADR-FAMILY TRANSCRIPTIONAL REGULATOR"/>
    <property type="match status" value="1"/>
</dbReference>
<dbReference type="Gene3D" id="1.10.10.10">
    <property type="entry name" value="Winged helix-like DNA-binding domain superfamily/Winged helix DNA-binding domain"/>
    <property type="match status" value="1"/>
</dbReference>
<dbReference type="InterPro" id="IPR036388">
    <property type="entry name" value="WH-like_DNA-bd_sf"/>
</dbReference>
<accession>A0ABW5GZE4</accession>
<dbReference type="Proteomes" id="UP001597483">
    <property type="component" value="Unassembled WGS sequence"/>
</dbReference>
<dbReference type="PANTHER" id="PTHR33169:SF14">
    <property type="entry name" value="TRANSCRIPTIONAL REGULATOR RV3488"/>
    <property type="match status" value="1"/>
</dbReference>